<accession>A0A917A197</accession>
<organism evidence="1 2">
    <name type="scientific">Primorskyibacter flagellatus</name>
    <dbReference type="NCBI Taxonomy" id="1387277"/>
    <lineage>
        <taxon>Bacteria</taxon>
        <taxon>Pseudomonadati</taxon>
        <taxon>Pseudomonadota</taxon>
        <taxon>Alphaproteobacteria</taxon>
        <taxon>Rhodobacterales</taxon>
        <taxon>Roseobacteraceae</taxon>
        <taxon>Primorskyibacter</taxon>
    </lineage>
</organism>
<dbReference type="AlphaFoldDB" id="A0A917A197"/>
<proteinExistence type="predicted"/>
<dbReference type="InterPro" id="IPR058532">
    <property type="entry name" value="YjbR/MT2646/Rv2570-like"/>
</dbReference>
<evidence type="ECO:0000313" key="1">
    <source>
        <dbReference type="EMBL" id="GGE21943.1"/>
    </source>
</evidence>
<name>A0A917A197_9RHOB</name>
<evidence type="ECO:0008006" key="3">
    <source>
        <dbReference type="Google" id="ProtNLM"/>
    </source>
</evidence>
<dbReference type="EMBL" id="BMFJ01000001">
    <property type="protein sequence ID" value="GGE21943.1"/>
    <property type="molecule type" value="Genomic_DNA"/>
</dbReference>
<keyword evidence="2" id="KW-1185">Reference proteome</keyword>
<comment type="caution">
    <text evidence="1">The sequence shown here is derived from an EMBL/GenBank/DDBJ whole genome shotgun (WGS) entry which is preliminary data.</text>
</comment>
<protein>
    <recommendedName>
        <fullName evidence="3">MmcQ/YjbR family DNA-binding protein</fullName>
    </recommendedName>
</protein>
<dbReference type="InterPro" id="IPR038056">
    <property type="entry name" value="YjbR-like_sf"/>
</dbReference>
<evidence type="ECO:0000313" key="2">
    <source>
        <dbReference type="Proteomes" id="UP000612855"/>
    </source>
</evidence>
<sequence>MTRDLVRSVCETLPGAEVSDPWGGGHDAWKVGGKMFACIGSVTPGVAVKTADPEFAAMMIENGDAQRAPYFHKSWVLLPWGTEERLLRDRLLVSYDIIRSGLTKKAQAALPPRPEHPE</sequence>
<dbReference type="Pfam" id="PF04237">
    <property type="entry name" value="YjbR"/>
    <property type="match status" value="1"/>
</dbReference>
<reference evidence="2" key="1">
    <citation type="journal article" date="2019" name="Int. J. Syst. Evol. Microbiol.">
        <title>The Global Catalogue of Microorganisms (GCM) 10K type strain sequencing project: providing services to taxonomists for standard genome sequencing and annotation.</title>
        <authorList>
            <consortium name="The Broad Institute Genomics Platform"/>
            <consortium name="The Broad Institute Genome Sequencing Center for Infectious Disease"/>
            <person name="Wu L."/>
            <person name="Ma J."/>
        </authorList>
    </citation>
    <scope>NUCLEOTIDE SEQUENCE [LARGE SCALE GENOMIC DNA]</scope>
    <source>
        <strain evidence="2">CGMCC 1.12664</strain>
    </source>
</reference>
<dbReference type="Gene3D" id="3.90.1150.30">
    <property type="match status" value="1"/>
</dbReference>
<dbReference type="Proteomes" id="UP000612855">
    <property type="component" value="Unassembled WGS sequence"/>
</dbReference>
<dbReference type="RefSeq" id="WP_188476385.1">
    <property type="nucleotide sequence ID" value="NZ_BMFJ01000001.1"/>
</dbReference>
<gene>
    <name evidence="1" type="ORF">GCM10011360_08070</name>
</gene>
<dbReference type="SUPFAM" id="SSF142906">
    <property type="entry name" value="YjbR-like"/>
    <property type="match status" value="1"/>
</dbReference>